<dbReference type="RefSeq" id="WP_413270688.1">
    <property type="nucleotide sequence ID" value="NZ_JBHFNQ010000093.1"/>
</dbReference>
<dbReference type="Pfam" id="PF13023">
    <property type="entry name" value="HD_3"/>
    <property type="match status" value="1"/>
</dbReference>
<dbReference type="EMBL" id="JBHFNQ010000093">
    <property type="protein sequence ID" value="MFB2877590.1"/>
    <property type="molecule type" value="Genomic_DNA"/>
</dbReference>
<evidence type="ECO:0000259" key="3">
    <source>
        <dbReference type="Pfam" id="PF13023"/>
    </source>
</evidence>
<comment type="caution">
    <text evidence="4">The sequence shown here is derived from an EMBL/GenBank/DDBJ whole genome shotgun (WGS) entry which is preliminary data.</text>
</comment>
<dbReference type="SUPFAM" id="SSF109604">
    <property type="entry name" value="HD-domain/PDEase-like"/>
    <property type="match status" value="1"/>
</dbReference>
<organism evidence="4 5">
    <name type="scientific">Floridaenema aerugineum BLCC-F46</name>
    <dbReference type="NCBI Taxonomy" id="3153654"/>
    <lineage>
        <taxon>Bacteria</taxon>
        <taxon>Bacillati</taxon>
        <taxon>Cyanobacteriota</taxon>
        <taxon>Cyanophyceae</taxon>
        <taxon>Oscillatoriophycideae</taxon>
        <taxon>Aerosakkonematales</taxon>
        <taxon>Aerosakkonemataceae</taxon>
        <taxon>Floridanema</taxon>
        <taxon>Floridanema aerugineum</taxon>
    </lineage>
</organism>
<sequence>MNNRLVQQIQFITEIDKLKNILRQTKLTDSSRQENSAEHSWHIAIMAIILAEYAAPEVDIIKAIKMLLIHDLIEIDAGDTFCYDVKANLDKAAREIKAATRIFNLLPSEQAKELTQLWEEFEESKTETAKFAIALDRLQPLLQNQQNHGGTWQIHGITENLVRKRMSPVQEASPILGKLVEEIIADCIAAGYLKPEQLTEVNPR</sequence>
<protein>
    <submittedName>
        <fullName evidence="4">HD domain-containing protein</fullName>
        <ecNumber evidence="4">3.1.-.-</ecNumber>
    </submittedName>
</protein>
<evidence type="ECO:0000313" key="5">
    <source>
        <dbReference type="Proteomes" id="UP001576774"/>
    </source>
</evidence>
<dbReference type="InterPro" id="IPR006674">
    <property type="entry name" value="HD_domain"/>
</dbReference>
<keyword evidence="1" id="KW-0479">Metal-binding</keyword>
<dbReference type="EC" id="3.1.-.-" evidence="4"/>
<dbReference type="Gene3D" id="1.10.3210.10">
    <property type="entry name" value="Hypothetical protein af1432"/>
    <property type="match status" value="1"/>
</dbReference>
<keyword evidence="2 4" id="KW-0378">Hydrolase</keyword>
<dbReference type="PANTHER" id="PTHR11845">
    <property type="entry name" value="5'-DEOXYNUCLEOTIDASE HDDC2"/>
    <property type="match status" value="1"/>
</dbReference>
<proteinExistence type="predicted"/>
<name>A0ABV4X489_9CYAN</name>
<evidence type="ECO:0000256" key="1">
    <source>
        <dbReference type="ARBA" id="ARBA00022723"/>
    </source>
</evidence>
<feature type="domain" description="HD" evidence="3">
    <location>
        <begin position="15"/>
        <end position="170"/>
    </location>
</feature>
<dbReference type="GO" id="GO:0016787">
    <property type="term" value="F:hydrolase activity"/>
    <property type="evidence" value="ECO:0007669"/>
    <property type="project" value="UniProtKB-KW"/>
</dbReference>
<evidence type="ECO:0000256" key="2">
    <source>
        <dbReference type="ARBA" id="ARBA00022801"/>
    </source>
</evidence>
<reference evidence="4 5" key="1">
    <citation type="submission" date="2024-09" db="EMBL/GenBank/DDBJ databases">
        <title>Floridaenema gen nov. (Aerosakkonemataceae, Aerosakkonematales ord. nov., Cyanobacteria) from benthic tropical and subtropical fresh waters, with the description of four new species.</title>
        <authorList>
            <person name="Moretto J.A."/>
            <person name="Berthold D.E."/>
            <person name="Lefler F.W."/>
            <person name="Huang I.-S."/>
            <person name="Laughinghouse H. IV."/>
        </authorList>
    </citation>
    <scope>NUCLEOTIDE SEQUENCE [LARGE SCALE GENOMIC DNA]</scope>
    <source>
        <strain evidence="4 5">BLCC-F46</strain>
    </source>
</reference>
<accession>A0ABV4X489</accession>
<keyword evidence="5" id="KW-1185">Reference proteome</keyword>
<dbReference type="PANTHER" id="PTHR11845:SF13">
    <property type="entry name" value="5'-DEOXYNUCLEOTIDASE HDDC2"/>
    <property type="match status" value="1"/>
</dbReference>
<dbReference type="InterPro" id="IPR039356">
    <property type="entry name" value="YfbR/HDDC2"/>
</dbReference>
<evidence type="ECO:0000313" key="4">
    <source>
        <dbReference type="EMBL" id="MFB2877590.1"/>
    </source>
</evidence>
<dbReference type="Proteomes" id="UP001576774">
    <property type="component" value="Unassembled WGS sequence"/>
</dbReference>
<gene>
    <name evidence="4" type="ORF">ACE1CC_12115</name>
</gene>